<dbReference type="AlphaFoldDB" id="A0A2P5D7N2"/>
<accession>A0A2P5D7N2</accession>
<proteinExistence type="predicted"/>
<dbReference type="EMBL" id="JXTB01000057">
    <property type="protein sequence ID" value="PON69258.1"/>
    <property type="molecule type" value="Genomic_DNA"/>
</dbReference>
<sequence length="68" mass="7617">PLVTLVNESQKSTVHDGWWVRVGAIPLYGWWSVPHSPPPSISFHLSDRIIISPHVSIIRLACPFSFLA</sequence>
<name>A0A2P5D7N2_PARAD</name>
<protein>
    <submittedName>
        <fullName evidence="1">Uncharacterized protein</fullName>
    </submittedName>
</protein>
<reference evidence="2" key="1">
    <citation type="submission" date="2016-06" db="EMBL/GenBank/DDBJ databases">
        <title>Parallel loss of symbiosis genes in relatives of nitrogen-fixing non-legume Parasponia.</title>
        <authorList>
            <person name="Van Velzen R."/>
            <person name="Holmer R."/>
            <person name="Bu F."/>
            <person name="Rutten L."/>
            <person name="Van Zeijl A."/>
            <person name="Liu W."/>
            <person name="Santuari L."/>
            <person name="Cao Q."/>
            <person name="Sharma T."/>
            <person name="Shen D."/>
            <person name="Roswanjaya Y."/>
            <person name="Wardhani T."/>
            <person name="Kalhor M.S."/>
            <person name="Jansen J."/>
            <person name="Van den Hoogen J."/>
            <person name="Gungor B."/>
            <person name="Hartog M."/>
            <person name="Hontelez J."/>
            <person name="Verver J."/>
            <person name="Yang W.-C."/>
            <person name="Schijlen E."/>
            <person name="Repin R."/>
            <person name="Schilthuizen M."/>
            <person name="Schranz E."/>
            <person name="Heidstra R."/>
            <person name="Miyata K."/>
            <person name="Fedorova E."/>
            <person name="Kohlen W."/>
            <person name="Bisseling T."/>
            <person name="Smit S."/>
            <person name="Geurts R."/>
        </authorList>
    </citation>
    <scope>NUCLEOTIDE SEQUENCE [LARGE SCALE GENOMIC DNA]</scope>
    <source>
        <strain evidence="2">cv. WU1-14</strain>
    </source>
</reference>
<dbReference type="Proteomes" id="UP000237105">
    <property type="component" value="Unassembled WGS sequence"/>
</dbReference>
<evidence type="ECO:0000313" key="1">
    <source>
        <dbReference type="EMBL" id="PON69258.1"/>
    </source>
</evidence>
<gene>
    <name evidence="1" type="ORF">PanWU01x14_089810</name>
</gene>
<keyword evidence="2" id="KW-1185">Reference proteome</keyword>
<comment type="caution">
    <text evidence="1">The sequence shown here is derived from an EMBL/GenBank/DDBJ whole genome shotgun (WGS) entry which is preliminary data.</text>
</comment>
<organism evidence="1 2">
    <name type="scientific">Parasponia andersonii</name>
    <name type="common">Sponia andersonii</name>
    <dbReference type="NCBI Taxonomy" id="3476"/>
    <lineage>
        <taxon>Eukaryota</taxon>
        <taxon>Viridiplantae</taxon>
        <taxon>Streptophyta</taxon>
        <taxon>Embryophyta</taxon>
        <taxon>Tracheophyta</taxon>
        <taxon>Spermatophyta</taxon>
        <taxon>Magnoliopsida</taxon>
        <taxon>eudicotyledons</taxon>
        <taxon>Gunneridae</taxon>
        <taxon>Pentapetalae</taxon>
        <taxon>rosids</taxon>
        <taxon>fabids</taxon>
        <taxon>Rosales</taxon>
        <taxon>Cannabaceae</taxon>
        <taxon>Parasponia</taxon>
    </lineage>
</organism>
<evidence type="ECO:0000313" key="2">
    <source>
        <dbReference type="Proteomes" id="UP000237105"/>
    </source>
</evidence>
<feature type="non-terminal residue" evidence="1">
    <location>
        <position position="1"/>
    </location>
</feature>